<evidence type="ECO:0000313" key="2">
    <source>
        <dbReference type="Proteomes" id="UP000238801"/>
    </source>
</evidence>
<keyword evidence="2" id="KW-1185">Reference proteome</keyword>
<dbReference type="Proteomes" id="UP000238801">
    <property type="component" value="Unassembled WGS sequence"/>
</dbReference>
<protein>
    <submittedName>
        <fullName evidence="1">Uncharacterized protein</fullName>
    </submittedName>
</protein>
<organism evidence="1 2">
    <name type="scientific">Hasllibacter halocynthiae</name>
    <dbReference type="NCBI Taxonomy" id="595589"/>
    <lineage>
        <taxon>Bacteria</taxon>
        <taxon>Pseudomonadati</taxon>
        <taxon>Pseudomonadota</taxon>
        <taxon>Alphaproteobacteria</taxon>
        <taxon>Rhodobacterales</taxon>
        <taxon>Roseobacteraceae</taxon>
        <taxon>Hasllibacter</taxon>
    </lineage>
</organism>
<proteinExistence type="predicted"/>
<name>A0A2T0X8T8_9RHOB</name>
<sequence>MRHVRTAIFALLLGAMGAPMLLSLLPPAEAQAHLAEPGVASRR</sequence>
<dbReference type="RefSeq" id="WP_281260001.1">
    <property type="nucleotide sequence ID" value="NZ_PVTT01000001.1"/>
</dbReference>
<accession>A0A2T0X8T8</accession>
<gene>
    <name evidence="1" type="ORF">BCF33_0943</name>
</gene>
<evidence type="ECO:0000313" key="1">
    <source>
        <dbReference type="EMBL" id="PRY95325.1"/>
    </source>
</evidence>
<dbReference type="AlphaFoldDB" id="A0A2T0X8T8"/>
<comment type="caution">
    <text evidence="1">The sequence shown here is derived from an EMBL/GenBank/DDBJ whole genome shotgun (WGS) entry which is preliminary data.</text>
</comment>
<dbReference type="EMBL" id="PVTT01000001">
    <property type="protein sequence ID" value="PRY95325.1"/>
    <property type="molecule type" value="Genomic_DNA"/>
</dbReference>
<reference evidence="1 2" key="1">
    <citation type="submission" date="2018-03" db="EMBL/GenBank/DDBJ databases">
        <title>Genomic Encyclopedia of Archaeal and Bacterial Type Strains, Phase II (KMG-II): from individual species to whole genera.</title>
        <authorList>
            <person name="Goeker M."/>
        </authorList>
    </citation>
    <scope>NUCLEOTIDE SEQUENCE [LARGE SCALE GENOMIC DNA]</scope>
    <source>
        <strain evidence="1 2">DSM 29318</strain>
    </source>
</reference>